<sequence>MGKLRSRAAKLMLVAIFVFRLPTPNEIWEWHGNITYRDDERKVTQLGLHRARPASLELAVFALVDVVKWTGVTHLANPLHHGGIRLEHDEGVNAISWNGHGIGWRGSYFEGIAERGGLRVFVGGTWKWLAIFQICERRRRDANQYIPRDSSIAERLKYGVS</sequence>
<proteinExistence type="predicted"/>
<evidence type="ECO:0000256" key="1">
    <source>
        <dbReference type="SAM" id="SignalP"/>
    </source>
</evidence>
<gene>
    <name evidence="2" type="ORF">HYALB_00009818</name>
</gene>
<comment type="caution">
    <text evidence="2">The sequence shown here is derived from an EMBL/GenBank/DDBJ whole genome shotgun (WGS) entry which is preliminary data.</text>
</comment>
<keyword evidence="1" id="KW-0732">Signal</keyword>
<reference evidence="2" key="1">
    <citation type="submission" date="2021-07" db="EMBL/GenBank/DDBJ databases">
        <authorList>
            <person name="Durling M."/>
        </authorList>
    </citation>
    <scope>NUCLEOTIDE SEQUENCE</scope>
</reference>
<feature type="signal peptide" evidence="1">
    <location>
        <begin position="1"/>
        <end position="27"/>
    </location>
</feature>
<dbReference type="AlphaFoldDB" id="A0A9N9QAK9"/>
<keyword evidence="3" id="KW-1185">Reference proteome</keyword>
<dbReference type="EMBL" id="CAJVRM010000370">
    <property type="protein sequence ID" value="CAG8980236.1"/>
    <property type="molecule type" value="Genomic_DNA"/>
</dbReference>
<name>A0A9N9QAK9_9HELO</name>
<protein>
    <submittedName>
        <fullName evidence="2">Uncharacterized protein</fullName>
    </submittedName>
</protein>
<feature type="chain" id="PRO_5040134265" evidence="1">
    <location>
        <begin position="28"/>
        <end position="161"/>
    </location>
</feature>
<evidence type="ECO:0000313" key="3">
    <source>
        <dbReference type="Proteomes" id="UP000701801"/>
    </source>
</evidence>
<organism evidence="2 3">
    <name type="scientific">Hymenoscyphus albidus</name>
    <dbReference type="NCBI Taxonomy" id="595503"/>
    <lineage>
        <taxon>Eukaryota</taxon>
        <taxon>Fungi</taxon>
        <taxon>Dikarya</taxon>
        <taxon>Ascomycota</taxon>
        <taxon>Pezizomycotina</taxon>
        <taxon>Leotiomycetes</taxon>
        <taxon>Helotiales</taxon>
        <taxon>Helotiaceae</taxon>
        <taxon>Hymenoscyphus</taxon>
    </lineage>
</organism>
<dbReference type="Proteomes" id="UP000701801">
    <property type="component" value="Unassembled WGS sequence"/>
</dbReference>
<evidence type="ECO:0000313" key="2">
    <source>
        <dbReference type="EMBL" id="CAG8980236.1"/>
    </source>
</evidence>
<dbReference type="OrthoDB" id="10519420at2759"/>
<accession>A0A9N9QAK9</accession>